<reference evidence="2 3" key="1">
    <citation type="journal article" date="2019" name="Nat. Plants">
        <title>Stout camphor tree genome fills gaps in understanding of flowering plant genome evolution.</title>
        <authorList>
            <person name="Chaw S.M."/>
            <person name="Liu Y.C."/>
            <person name="Wu Y.W."/>
            <person name="Wang H.Y."/>
            <person name="Lin C.I."/>
            <person name="Wu C.S."/>
            <person name="Ke H.M."/>
            <person name="Chang L.Y."/>
            <person name="Hsu C.Y."/>
            <person name="Yang H.T."/>
            <person name="Sudianto E."/>
            <person name="Hsu M.H."/>
            <person name="Wu K.P."/>
            <person name="Wang L.N."/>
            <person name="Leebens-Mack J.H."/>
            <person name="Tsai I.J."/>
        </authorList>
    </citation>
    <scope>NUCLEOTIDE SEQUENCE [LARGE SCALE GENOMIC DNA]</scope>
    <source>
        <strain evidence="3">cv. Chaw 1501</strain>
        <tissue evidence="2">Young leaves</tissue>
    </source>
</reference>
<dbReference type="AlphaFoldDB" id="A0A3S3PKZ2"/>
<dbReference type="Proteomes" id="UP000283530">
    <property type="component" value="Unassembled WGS sequence"/>
</dbReference>
<name>A0A3S3PKZ2_9MAGN</name>
<accession>A0A3S3PKZ2</accession>
<feature type="region of interest" description="Disordered" evidence="1">
    <location>
        <begin position="140"/>
        <end position="176"/>
    </location>
</feature>
<evidence type="ECO:0000313" key="2">
    <source>
        <dbReference type="EMBL" id="RWR92995.1"/>
    </source>
</evidence>
<evidence type="ECO:0000313" key="3">
    <source>
        <dbReference type="Proteomes" id="UP000283530"/>
    </source>
</evidence>
<proteinExistence type="predicted"/>
<protein>
    <submittedName>
        <fullName evidence="2">Uncharacterized protein</fullName>
    </submittedName>
</protein>
<sequence>MNEIEISRPTEEDLDGTQPLLDHVCRLPQLFPRPAIQVVLAMLVGTCGCVPKSLGSRTLEPPRTALRGVFQFPFIAPTRFFSSGQMSKERADPLCMACSFHNSPNSSAPKKTFEREREMWRGRGVWMKWRRLKKEQVRRYLGSSSSTKKDEFPILEGHPQAQEHACRSYGQPLPIS</sequence>
<organism evidence="2 3">
    <name type="scientific">Cinnamomum micranthum f. kanehirae</name>
    <dbReference type="NCBI Taxonomy" id="337451"/>
    <lineage>
        <taxon>Eukaryota</taxon>
        <taxon>Viridiplantae</taxon>
        <taxon>Streptophyta</taxon>
        <taxon>Embryophyta</taxon>
        <taxon>Tracheophyta</taxon>
        <taxon>Spermatophyta</taxon>
        <taxon>Magnoliopsida</taxon>
        <taxon>Magnoliidae</taxon>
        <taxon>Laurales</taxon>
        <taxon>Lauraceae</taxon>
        <taxon>Cinnamomum</taxon>
    </lineage>
</organism>
<dbReference type="EMBL" id="QPKB01000009">
    <property type="protein sequence ID" value="RWR92995.1"/>
    <property type="molecule type" value="Genomic_DNA"/>
</dbReference>
<keyword evidence="3" id="KW-1185">Reference proteome</keyword>
<evidence type="ECO:0000256" key="1">
    <source>
        <dbReference type="SAM" id="MobiDB-lite"/>
    </source>
</evidence>
<gene>
    <name evidence="2" type="ORF">CKAN_02222500</name>
</gene>
<comment type="caution">
    <text evidence="2">The sequence shown here is derived from an EMBL/GenBank/DDBJ whole genome shotgun (WGS) entry which is preliminary data.</text>
</comment>